<dbReference type="EMBL" id="JAMQBK010000073">
    <property type="protein sequence ID" value="MCM2373917.1"/>
    <property type="molecule type" value="Genomic_DNA"/>
</dbReference>
<protein>
    <submittedName>
        <fullName evidence="1">Uncharacterized protein</fullName>
    </submittedName>
</protein>
<gene>
    <name evidence="1" type="ORF">NB063_25150</name>
</gene>
<organism evidence="1 2">
    <name type="scientific">Aporhodopirellula aestuarii</name>
    <dbReference type="NCBI Taxonomy" id="2950107"/>
    <lineage>
        <taxon>Bacteria</taxon>
        <taxon>Pseudomonadati</taxon>
        <taxon>Planctomycetota</taxon>
        <taxon>Planctomycetia</taxon>
        <taxon>Pirellulales</taxon>
        <taxon>Pirellulaceae</taxon>
        <taxon>Aporhodopirellula</taxon>
    </lineage>
</organism>
<comment type="caution">
    <text evidence="1">The sequence shown here is derived from an EMBL/GenBank/DDBJ whole genome shotgun (WGS) entry which is preliminary data.</text>
</comment>
<keyword evidence="2" id="KW-1185">Reference proteome</keyword>
<evidence type="ECO:0000313" key="2">
    <source>
        <dbReference type="Proteomes" id="UP001202961"/>
    </source>
</evidence>
<dbReference type="RefSeq" id="WP_250931795.1">
    <property type="nucleotide sequence ID" value="NZ_JAMQBK010000073.1"/>
</dbReference>
<sequence>MISIDGVFFDWSQGQVQLPKSDAIPFRNATMRGIGLQVTPPRGEGFTLTCRRYDSPNNLTAMVNSINLRNGRVVRLIEYYASGTIYYEMPMHGGVKFLCSQARVIETGELVRVCGTRPSGPIDFAPAAYVMAQFTFYAVKL</sequence>
<dbReference type="Proteomes" id="UP001202961">
    <property type="component" value="Unassembled WGS sequence"/>
</dbReference>
<accession>A0ABT0UA91</accession>
<evidence type="ECO:0000313" key="1">
    <source>
        <dbReference type="EMBL" id="MCM2373917.1"/>
    </source>
</evidence>
<reference evidence="1 2" key="1">
    <citation type="journal article" date="2022" name="Syst. Appl. Microbiol.">
        <title>Rhodopirellula aestuarii sp. nov., a novel member of the genus Rhodopirellula isolated from brackish sediments collected in the Tagus River estuary, Portugal.</title>
        <authorList>
            <person name="Vitorino I.R."/>
            <person name="Klimek D."/>
            <person name="Calusinska M."/>
            <person name="Lobo-da-Cunha A."/>
            <person name="Vasconcelos V."/>
            <person name="Lage O.M."/>
        </authorList>
    </citation>
    <scope>NUCLEOTIDE SEQUENCE [LARGE SCALE GENOMIC DNA]</scope>
    <source>
        <strain evidence="1 2">ICT_H3.1</strain>
    </source>
</reference>
<name>A0ABT0UA91_9BACT</name>
<proteinExistence type="predicted"/>